<dbReference type="OrthoDB" id="9803125at2"/>
<feature type="domain" description="Manganese/iron superoxide dismutase N-terminal" evidence="7">
    <location>
        <begin position="53"/>
        <end position="140"/>
    </location>
</feature>
<comment type="function">
    <text evidence="6">Destroys radicals which are normally produced within the cells and which are toxic to biological systems.</text>
</comment>
<evidence type="ECO:0000256" key="3">
    <source>
        <dbReference type="ARBA" id="ARBA00022723"/>
    </source>
</evidence>
<gene>
    <name evidence="9" type="ORF">CMV30_15280</name>
</gene>
<evidence type="ECO:0000313" key="10">
    <source>
        <dbReference type="Proteomes" id="UP000217265"/>
    </source>
</evidence>
<dbReference type="InterPro" id="IPR019831">
    <property type="entry name" value="Mn/Fe_SOD_N"/>
</dbReference>
<feature type="binding site" evidence="5">
    <location>
        <position position="132"/>
    </location>
    <ligand>
        <name>Mn(2+)</name>
        <dbReference type="ChEBI" id="CHEBI:29035"/>
    </ligand>
</feature>
<evidence type="ECO:0000256" key="6">
    <source>
        <dbReference type="RuleBase" id="RU000414"/>
    </source>
</evidence>
<dbReference type="AlphaFoldDB" id="A0A290QAC3"/>
<comment type="catalytic activity">
    <reaction evidence="6">
        <text>2 superoxide + 2 H(+) = H2O2 + O2</text>
        <dbReference type="Rhea" id="RHEA:20696"/>
        <dbReference type="ChEBI" id="CHEBI:15378"/>
        <dbReference type="ChEBI" id="CHEBI:15379"/>
        <dbReference type="ChEBI" id="CHEBI:16240"/>
        <dbReference type="ChEBI" id="CHEBI:18421"/>
        <dbReference type="EC" id="1.15.1.1"/>
    </reaction>
</comment>
<dbReference type="GO" id="GO:0005737">
    <property type="term" value="C:cytoplasm"/>
    <property type="evidence" value="ECO:0007669"/>
    <property type="project" value="TreeGrafter"/>
</dbReference>
<dbReference type="Gene3D" id="1.10.287.990">
    <property type="entry name" value="Fe,Mn superoxide dismutase (SOD) domain"/>
    <property type="match status" value="1"/>
</dbReference>
<evidence type="ECO:0000256" key="5">
    <source>
        <dbReference type="PIRSR" id="PIRSR000349-1"/>
    </source>
</evidence>
<comment type="similarity">
    <text evidence="1 6">Belongs to the iron/manganese superoxide dismutase family.</text>
</comment>
<evidence type="ECO:0000256" key="1">
    <source>
        <dbReference type="ARBA" id="ARBA00008714"/>
    </source>
</evidence>
<feature type="binding site" evidence="5">
    <location>
        <position position="218"/>
    </location>
    <ligand>
        <name>Mn(2+)</name>
        <dbReference type="ChEBI" id="CHEBI:29035"/>
    </ligand>
</feature>
<reference evidence="9 10" key="1">
    <citation type="submission" date="2017-09" db="EMBL/GenBank/DDBJ databases">
        <title>Complete genome sequence of Verrucomicrobial strain HZ-65, isolated from freshwater.</title>
        <authorList>
            <person name="Choi A."/>
        </authorList>
    </citation>
    <scope>NUCLEOTIDE SEQUENCE [LARGE SCALE GENOMIC DNA]</scope>
    <source>
        <strain evidence="9 10">HZ-65</strain>
    </source>
</reference>
<dbReference type="EMBL" id="CP023344">
    <property type="protein sequence ID" value="ATC65207.1"/>
    <property type="molecule type" value="Genomic_DNA"/>
</dbReference>
<evidence type="ECO:0000256" key="4">
    <source>
        <dbReference type="ARBA" id="ARBA00023002"/>
    </source>
</evidence>
<sequence length="252" mass="27534">MNSQNAEFTLSRRDALKTFGAGAALLSLGLLGMQRLSAQASAGAAANAASGPFVLPPLTFAYDALEPHIDAKTMEIHHTKHHQAYVTAANKALAGHAELLGLDVPELLRQLDKAPEAIRTTLRNNVGGHANHSFFWTLLSPKGGGEPKGGLESAIKKQFGDFAAFKTQFADAAAKRFGSGWAWLLMKDGKLVIESSANQDSPLMMGARPILGLDVWEHAYYLKYQNRRADYVNAFWNVVDWDKANDYYRMAT</sequence>
<keyword evidence="10" id="KW-1185">Reference proteome</keyword>
<dbReference type="KEGG" id="vbh:CMV30_15280"/>
<dbReference type="GO" id="GO:0030145">
    <property type="term" value="F:manganese ion binding"/>
    <property type="evidence" value="ECO:0007669"/>
    <property type="project" value="UniProtKB-ARBA"/>
</dbReference>
<dbReference type="SUPFAM" id="SSF54719">
    <property type="entry name" value="Fe,Mn superoxide dismutase (SOD), C-terminal domain"/>
    <property type="match status" value="1"/>
</dbReference>
<dbReference type="Pfam" id="PF02777">
    <property type="entry name" value="Sod_Fe_C"/>
    <property type="match status" value="1"/>
</dbReference>
<proteinExistence type="inferred from homology"/>
<dbReference type="Pfam" id="PF00081">
    <property type="entry name" value="Sod_Fe_N"/>
    <property type="match status" value="1"/>
</dbReference>
<dbReference type="PIRSF" id="PIRSF000349">
    <property type="entry name" value="SODismutase"/>
    <property type="match status" value="1"/>
</dbReference>
<dbReference type="PANTHER" id="PTHR43595">
    <property type="entry name" value="37S RIBOSOMAL PROTEIN S26, MITOCHONDRIAL"/>
    <property type="match status" value="1"/>
</dbReference>
<protein>
    <recommendedName>
        <fullName evidence="2 6">Superoxide dismutase</fullName>
        <ecNumber evidence="2 6">1.15.1.1</ecNumber>
    </recommendedName>
</protein>
<dbReference type="InterPro" id="IPR001189">
    <property type="entry name" value="Mn/Fe_SOD"/>
</dbReference>
<feature type="domain" description="Manganese/iron superoxide dismutase C-terminal" evidence="8">
    <location>
        <begin position="147"/>
        <end position="245"/>
    </location>
</feature>
<feature type="binding site" evidence="5">
    <location>
        <position position="77"/>
    </location>
    <ligand>
        <name>Mn(2+)</name>
        <dbReference type="ChEBI" id="CHEBI:29035"/>
    </ligand>
</feature>
<keyword evidence="3 5" id="KW-0479">Metal-binding</keyword>
<dbReference type="InterPro" id="IPR036324">
    <property type="entry name" value="Mn/Fe_SOD_N_sf"/>
</dbReference>
<dbReference type="InterPro" id="IPR006311">
    <property type="entry name" value="TAT_signal"/>
</dbReference>
<dbReference type="FunFam" id="1.10.287.990:FF:000001">
    <property type="entry name" value="Superoxide dismutase"/>
    <property type="match status" value="1"/>
</dbReference>
<dbReference type="PROSITE" id="PS51318">
    <property type="entry name" value="TAT"/>
    <property type="match status" value="1"/>
</dbReference>
<dbReference type="FunFam" id="3.55.40.20:FF:000001">
    <property type="entry name" value="Superoxide dismutase"/>
    <property type="match status" value="1"/>
</dbReference>
<accession>A0A290QAC3</accession>
<name>A0A290QAC3_9BACT</name>
<dbReference type="EC" id="1.15.1.1" evidence="2 6"/>
<feature type="binding site" evidence="5">
    <location>
        <position position="214"/>
    </location>
    <ligand>
        <name>Mn(2+)</name>
        <dbReference type="ChEBI" id="CHEBI:29035"/>
    </ligand>
</feature>
<organism evidence="9 10">
    <name type="scientific">Nibricoccus aquaticus</name>
    <dbReference type="NCBI Taxonomy" id="2576891"/>
    <lineage>
        <taxon>Bacteria</taxon>
        <taxon>Pseudomonadati</taxon>
        <taxon>Verrucomicrobiota</taxon>
        <taxon>Opitutia</taxon>
        <taxon>Opitutales</taxon>
        <taxon>Opitutaceae</taxon>
        <taxon>Nibricoccus</taxon>
    </lineage>
</organism>
<dbReference type="PANTHER" id="PTHR43595:SF2">
    <property type="entry name" value="SMALL RIBOSOMAL SUBUNIT PROTEIN MS42"/>
    <property type="match status" value="1"/>
</dbReference>
<dbReference type="InterPro" id="IPR036314">
    <property type="entry name" value="SOD_C_sf"/>
</dbReference>
<evidence type="ECO:0000313" key="9">
    <source>
        <dbReference type="EMBL" id="ATC65207.1"/>
    </source>
</evidence>
<dbReference type="Gene3D" id="3.55.40.20">
    <property type="entry name" value="Iron/manganese superoxide dismutase, C-terminal domain"/>
    <property type="match status" value="1"/>
</dbReference>
<dbReference type="InterPro" id="IPR019832">
    <property type="entry name" value="Mn/Fe_SOD_C"/>
</dbReference>
<dbReference type="InterPro" id="IPR019833">
    <property type="entry name" value="Mn/Fe_SOD_BS"/>
</dbReference>
<dbReference type="PROSITE" id="PS00088">
    <property type="entry name" value="SOD_MN"/>
    <property type="match status" value="1"/>
</dbReference>
<dbReference type="Proteomes" id="UP000217265">
    <property type="component" value="Chromosome"/>
</dbReference>
<keyword evidence="4 6" id="KW-0560">Oxidoreductase</keyword>
<dbReference type="GO" id="GO:0004784">
    <property type="term" value="F:superoxide dismutase activity"/>
    <property type="evidence" value="ECO:0007669"/>
    <property type="project" value="UniProtKB-EC"/>
</dbReference>
<evidence type="ECO:0000259" key="8">
    <source>
        <dbReference type="Pfam" id="PF02777"/>
    </source>
</evidence>
<dbReference type="PRINTS" id="PR01703">
    <property type="entry name" value="MNSODISMTASE"/>
</dbReference>
<dbReference type="SUPFAM" id="SSF46609">
    <property type="entry name" value="Fe,Mn superoxide dismutase (SOD), N-terminal domain"/>
    <property type="match status" value="1"/>
</dbReference>
<evidence type="ECO:0000256" key="2">
    <source>
        <dbReference type="ARBA" id="ARBA00012682"/>
    </source>
</evidence>
<evidence type="ECO:0000259" key="7">
    <source>
        <dbReference type="Pfam" id="PF00081"/>
    </source>
</evidence>